<proteinExistence type="predicted"/>
<feature type="chain" id="PRO_5005583155" description="Secreted protein" evidence="1">
    <location>
        <begin position="22"/>
        <end position="65"/>
    </location>
</feature>
<protein>
    <recommendedName>
        <fullName evidence="3">Secreted protein</fullName>
    </recommendedName>
</protein>
<name>A0A0L8GP79_OCTBM</name>
<dbReference type="AlphaFoldDB" id="A0A0L8GP79"/>
<feature type="signal peptide" evidence="1">
    <location>
        <begin position="1"/>
        <end position="21"/>
    </location>
</feature>
<keyword evidence="1" id="KW-0732">Signal</keyword>
<evidence type="ECO:0008006" key="3">
    <source>
        <dbReference type="Google" id="ProtNLM"/>
    </source>
</evidence>
<evidence type="ECO:0000256" key="1">
    <source>
        <dbReference type="SAM" id="SignalP"/>
    </source>
</evidence>
<sequence>MVAWTFHLLVQLFLLLNQLSSFRSDLIQQQIYEGFLVLAIQCFFPLSSDKKWRANHHPIYFSMLA</sequence>
<reference evidence="2" key="1">
    <citation type="submission" date="2015-07" db="EMBL/GenBank/DDBJ databases">
        <title>MeaNS - Measles Nucleotide Surveillance Program.</title>
        <authorList>
            <person name="Tran T."/>
            <person name="Druce J."/>
        </authorList>
    </citation>
    <scope>NUCLEOTIDE SEQUENCE</scope>
    <source>
        <strain evidence="2">UCB-OBI-ISO-001</strain>
        <tissue evidence="2">Gonad</tissue>
    </source>
</reference>
<accession>A0A0L8GP79</accession>
<gene>
    <name evidence="2" type="ORF">OCBIM_22030238mg</name>
</gene>
<dbReference type="EMBL" id="KQ420927">
    <property type="protein sequence ID" value="KOF78828.1"/>
    <property type="molecule type" value="Genomic_DNA"/>
</dbReference>
<evidence type="ECO:0000313" key="2">
    <source>
        <dbReference type="EMBL" id="KOF78828.1"/>
    </source>
</evidence>
<organism evidence="2">
    <name type="scientific">Octopus bimaculoides</name>
    <name type="common">California two-spotted octopus</name>
    <dbReference type="NCBI Taxonomy" id="37653"/>
    <lineage>
        <taxon>Eukaryota</taxon>
        <taxon>Metazoa</taxon>
        <taxon>Spiralia</taxon>
        <taxon>Lophotrochozoa</taxon>
        <taxon>Mollusca</taxon>
        <taxon>Cephalopoda</taxon>
        <taxon>Coleoidea</taxon>
        <taxon>Octopodiformes</taxon>
        <taxon>Octopoda</taxon>
        <taxon>Incirrata</taxon>
        <taxon>Octopodidae</taxon>
        <taxon>Octopus</taxon>
    </lineage>
</organism>